<dbReference type="AlphaFoldDB" id="X8DQ51"/>
<protein>
    <submittedName>
        <fullName evidence="1">Uncharacterized protein</fullName>
    </submittedName>
</protein>
<sequence>MGIDGTDFGELSDSLRAEDRMINARPLLFTADIFGDQSLSS</sequence>
<organism evidence="1 2">
    <name type="scientific">Mycobacteroides abscessus subsp. bolletii 1513</name>
    <dbReference type="NCBI Taxonomy" id="1299321"/>
    <lineage>
        <taxon>Bacteria</taxon>
        <taxon>Bacillati</taxon>
        <taxon>Actinomycetota</taxon>
        <taxon>Actinomycetes</taxon>
        <taxon>Mycobacteriales</taxon>
        <taxon>Mycobacteriaceae</taxon>
        <taxon>Mycobacteroides</taxon>
        <taxon>Mycobacteroides abscessus</taxon>
    </lineage>
</organism>
<proteinExistence type="predicted"/>
<comment type="caution">
    <text evidence="1">The sequence shown here is derived from an EMBL/GenBank/DDBJ whole genome shotgun (WGS) entry which is preliminary data.</text>
</comment>
<dbReference type="Proteomes" id="UP000023351">
    <property type="component" value="Unassembled WGS sequence"/>
</dbReference>
<name>X8DQ51_9MYCO</name>
<dbReference type="EMBL" id="JAOJ01000002">
    <property type="protein sequence ID" value="EUA70539.1"/>
    <property type="molecule type" value="Genomic_DNA"/>
</dbReference>
<reference evidence="1 2" key="1">
    <citation type="submission" date="2013-12" db="EMBL/GenBank/DDBJ databases">
        <authorList>
            <person name="Zelazny A."/>
            <person name="Olivier K."/>
            <person name="Holland S."/>
            <person name="Lenaerts A."/>
            <person name="Ordway D."/>
            <person name="DeGroote M.A."/>
            <person name="Parker T."/>
            <person name="Sizemore C."/>
            <person name="Tallon L.J."/>
            <person name="Sadzewicz L.K."/>
            <person name="Sengamalay N."/>
            <person name="Fraser C.M."/>
            <person name="Hine E."/>
            <person name="Shefchek K.A."/>
            <person name="Das S.P."/>
            <person name="Tettelin H."/>
        </authorList>
    </citation>
    <scope>NUCLEOTIDE SEQUENCE [LARGE SCALE GENOMIC DNA]</scope>
    <source>
        <strain evidence="1 2">1513</strain>
    </source>
</reference>
<evidence type="ECO:0000313" key="1">
    <source>
        <dbReference type="EMBL" id="EUA70539.1"/>
    </source>
</evidence>
<dbReference type="PATRIC" id="fig|1299321.3.peg.2927"/>
<gene>
    <name evidence="1" type="ORF">I540_3013</name>
</gene>
<accession>X8DQ51</accession>
<evidence type="ECO:0000313" key="2">
    <source>
        <dbReference type="Proteomes" id="UP000023351"/>
    </source>
</evidence>